<keyword evidence="3" id="KW-1185">Reference proteome</keyword>
<sequence>MLEPVIQNGLNDLVAAQGAFSRMASLAAVLIITLDLSFFIWDKQPSRTCLSQALSIYKEATTNHEAVMKAVTVACRMKQGDSEAEKIAFRARMEEIVLVHRLSENYRVGTGRA</sequence>
<organism evidence="2 3">
    <name type="scientific">Athelia psychrophila</name>
    <dbReference type="NCBI Taxonomy" id="1759441"/>
    <lineage>
        <taxon>Eukaryota</taxon>
        <taxon>Fungi</taxon>
        <taxon>Dikarya</taxon>
        <taxon>Basidiomycota</taxon>
        <taxon>Agaricomycotina</taxon>
        <taxon>Agaricomycetes</taxon>
        <taxon>Agaricomycetidae</taxon>
        <taxon>Atheliales</taxon>
        <taxon>Atheliaceae</taxon>
        <taxon>Athelia</taxon>
    </lineage>
</organism>
<accession>A0A166P172</accession>
<evidence type="ECO:0000313" key="3">
    <source>
        <dbReference type="Proteomes" id="UP000076532"/>
    </source>
</evidence>
<keyword evidence="1" id="KW-1133">Transmembrane helix</keyword>
<dbReference type="AlphaFoldDB" id="A0A166P172"/>
<gene>
    <name evidence="2" type="ORF">FIBSPDRAFT_950293</name>
</gene>
<name>A0A166P172_9AGAM</name>
<keyword evidence="1" id="KW-0812">Transmembrane</keyword>
<reference evidence="2 3" key="1">
    <citation type="journal article" date="2016" name="Mol. Biol. Evol.">
        <title>Comparative Genomics of Early-Diverging Mushroom-Forming Fungi Provides Insights into the Origins of Lignocellulose Decay Capabilities.</title>
        <authorList>
            <person name="Nagy L.G."/>
            <person name="Riley R."/>
            <person name="Tritt A."/>
            <person name="Adam C."/>
            <person name="Daum C."/>
            <person name="Floudas D."/>
            <person name="Sun H."/>
            <person name="Yadav J.S."/>
            <person name="Pangilinan J."/>
            <person name="Larsson K.H."/>
            <person name="Matsuura K."/>
            <person name="Barry K."/>
            <person name="Labutti K."/>
            <person name="Kuo R."/>
            <person name="Ohm R.A."/>
            <person name="Bhattacharya S.S."/>
            <person name="Shirouzu T."/>
            <person name="Yoshinaga Y."/>
            <person name="Martin F.M."/>
            <person name="Grigoriev I.V."/>
            <person name="Hibbett D.S."/>
        </authorList>
    </citation>
    <scope>NUCLEOTIDE SEQUENCE [LARGE SCALE GENOMIC DNA]</scope>
    <source>
        <strain evidence="2 3">CBS 109695</strain>
    </source>
</reference>
<dbReference type="EMBL" id="KV417520">
    <property type="protein sequence ID" value="KZP25596.1"/>
    <property type="molecule type" value="Genomic_DNA"/>
</dbReference>
<keyword evidence="1" id="KW-0472">Membrane</keyword>
<dbReference type="Proteomes" id="UP000076532">
    <property type="component" value="Unassembled WGS sequence"/>
</dbReference>
<evidence type="ECO:0000313" key="2">
    <source>
        <dbReference type="EMBL" id="KZP25596.1"/>
    </source>
</evidence>
<proteinExistence type="predicted"/>
<evidence type="ECO:0000256" key="1">
    <source>
        <dbReference type="SAM" id="Phobius"/>
    </source>
</evidence>
<feature type="transmembrane region" description="Helical" evidence="1">
    <location>
        <begin position="20"/>
        <end position="41"/>
    </location>
</feature>
<protein>
    <submittedName>
        <fullName evidence="2">Uncharacterized protein</fullName>
    </submittedName>
</protein>